<comment type="similarity">
    <text evidence="1 4">Belongs to the polysaccharide lyase 1 family.</text>
</comment>
<dbReference type="Pfam" id="PF00544">
    <property type="entry name" value="Pectate_lyase_4"/>
    <property type="match status" value="1"/>
</dbReference>
<comment type="subcellular location">
    <subcellularLocation>
        <location evidence="4">Secreted</location>
    </subcellularLocation>
</comment>
<feature type="domain" description="N-acetyltransferase" evidence="5">
    <location>
        <begin position="6"/>
        <end position="170"/>
    </location>
</feature>
<dbReference type="GO" id="GO:0005576">
    <property type="term" value="C:extracellular region"/>
    <property type="evidence" value="ECO:0007669"/>
    <property type="project" value="UniProtKB-SubCell"/>
</dbReference>
<keyword evidence="7" id="KW-1185">Reference proteome</keyword>
<dbReference type="InterPro" id="IPR012334">
    <property type="entry name" value="Pectin_lyas_fold"/>
</dbReference>
<evidence type="ECO:0000256" key="2">
    <source>
        <dbReference type="ARBA" id="ARBA00022729"/>
    </source>
</evidence>
<dbReference type="InParanoid" id="A0A7C8J1Y6"/>
<dbReference type="OrthoDB" id="1637350at2759"/>
<evidence type="ECO:0000313" key="6">
    <source>
        <dbReference type="EMBL" id="KAF2973104.1"/>
    </source>
</evidence>
<dbReference type="InterPro" id="IPR002022">
    <property type="entry name" value="Pec_lyase"/>
</dbReference>
<dbReference type="InterPro" id="IPR000182">
    <property type="entry name" value="GNAT_dom"/>
</dbReference>
<dbReference type="GO" id="GO:0030570">
    <property type="term" value="F:pectate lyase activity"/>
    <property type="evidence" value="ECO:0007669"/>
    <property type="project" value="InterPro"/>
</dbReference>
<dbReference type="Gene3D" id="2.160.20.10">
    <property type="entry name" value="Single-stranded right-handed beta-helix, Pectin lyase-like"/>
    <property type="match status" value="1"/>
</dbReference>
<protein>
    <recommendedName>
        <fullName evidence="5">N-acetyltransferase domain-containing protein</fullName>
    </recommendedName>
</protein>
<dbReference type="Gene3D" id="3.40.630.30">
    <property type="match status" value="1"/>
</dbReference>
<dbReference type="GO" id="GO:0000272">
    <property type="term" value="P:polysaccharide catabolic process"/>
    <property type="evidence" value="ECO:0007669"/>
    <property type="project" value="UniProtKB-KW"/>
</dbReference>
<comment type="caution">
    <text evidence="6">The sequence shown here is derived from an EMBL/GenBank/DDBJ whole genome shotgun (WGS) entry which is preliminary data.</text>
</comment>
<dbReference type="InterPro" id="IPR045032">
    <property type="entry name" value="PEL"/>
</dbReference>
<name>A0A7C8J1Y6_9PEZI</name>
<dbReference type="InterPro" id="IPR011050">
    <property type="entry name" value="Pectin_lyase_fold/virulence"/>
</dbReference>
<dbReference type="PANTHER" id="PTHR31683:SF18">
    <property type="entry name" value="PECTATE LYASE 21-RELATED"/>
    <property type="match status" value="1"/>
</dbReference>
<keyword evidence="4" id="KW-0964">Secreted</keyword>
<keyword evidence="4" id="KW-0119">Carbohydrate metabolism</keyword>
<dbReference type="EMBL" id="WUBL01000003">
    <property type="protein sequence ID" value="KAF2973104.1"/>
    <property type="molecule type" value="Genomic_DNA"/>
</dbReference>
<dbReference type="InterPro" id="IPR016181">
    <property type="entry name" value="Acyl_CoA_acyltransferase"/>
</dbReference>
<evidence type="ECO:0000313" key="7">
    <source>
        <dbReference type="Proteomes" id="UP000481858"/>
    </source>
</evidence>
<keyword evidence="4" id="KW-0624">Polysaccharide degradation</keyword>
<evidence type="ECO:0000256" key="1">
    <source>
        <dbReference type="ARBA" id="ARBA00010980"/>
    </source>
</evidence>
<sequence>MAATSLDFRLATVEDAVPLERLINTAFRNDKTTQVFLSADYAGVNIIDVPTIIAKINQPDCAVLALTDSSTGSIVAHATVRRVDDKCAWFGVLAVDVNYQEQGLGSKVLEWAELYARRKWSSSRMEFNVVNTRVELITWYKKRGYQPTGETTPFPRPGITMHYLALLTLVPFVRACTNPDSDPCASFMTAHAATASPFCATFTQSTVTATAALPAWASACSNKPSAISKECSCAFTAGGGATTTTTKATTTTLITTTKTTTSSGGGSTGSCSSPNYSLQGYGAGTTGGGSGSGTTVTSCSALTSAAAKGGVITISGVLDGCGIVDLVSGTTITGSGSRSGLTKGGLRAKRASNVIIKNLYFHNPPEGKDLVEIQYSTQVWVDHNDFSTDGITGDKDYYDGLLDITHGSDLITVSWNKFHDHWKGSLVGHSDSNSGEDKGKLHVTYHHNHFTNINSRLPSFRFGTGHVFSSCFEGNPTSGINSRMGAQLLVEQNYFSSTPLAIVTDLDSDEDGYAVNKDNIFVDSTTRITQTGSLSPPYSYTTNPASCICSMVKSYAGLGVI</sequence>
<evidence type="ECO:0000259" key="5">
    <source>
        <dbReference type="PROSITE" id="PS51186"/>
    </source>
</evidence>
<evidence type="ECO:0000256" key="4">
    <source>
        <dbReference type="RuleBase" id="RU361173"/>
    </source>
</evidence>
<dbReference type="Pfam" id="PF00583">
    <property type="entry name" value="Acetyltransf_1"/>
    <property type="match status" value="1"/>
</dbReference>
<reference evidence="6 7" key="1">
    <citation type="submission" date="2019-12" db="EMBL/GenBank/DDBJ databases">
        <title>Draft genome sequence of the ascomycete Xylaria multiplex DSM 110363.</title>
        <authorList>
            <person name="Buettner E."/>
            <person name="Kellner H."/>
        </authorList>
    </citation>
    <scope>NUCLEOTIDE SEQUENCE [LARGE SCALE GENOMIC DNA]</scope>
    <source>
        <strain evidence="6 7">DSM 110363</strain>
    </source>
</reference>
<keyword evidence="3 4" id="KW-0456">Lyase</keyword>
<dbReference type="SUPFAM" id="SSF55729">
    <property type="entry name" value="Acyl-CoA N-acyltransferases (Nat)"/>
    <property type="match status" value="1"/>
</dbReference>
<dbReference type="SMART" id="SM00656">
    <property type="entry name" value="Amb_all"/>
    <property type="match status" value="1"/>
</dbReference>
<dbReference type="Proteomes" id="UP000481858">
    <property type="component" value="Unassembled WGS sequence"/>
</dbReference>
<gene>
    <name evidence="6" type="ORF">GQX73_g670</name>
</gene>
<dbReference type="PROSITE" id="PS51186">
    <property type="entry name" value="GNAT"/>
    <property type="match status" value="1"/>
</dbReference>
<organism evidence="6 7">
    <name type="scientific">Xylaria multiplex</name>
    <dbReference type="NCBI Taxonomy" id="323545"/>
    <lineage>
        <taxon>Eukaryota</taxon>
        <taxon>Fungi</taxon>
        <taxon>Dikarya</taxon>
        <taxon>Ascomycota</taxon>
        <taxon>Pezizomycotina</taxon>
        <taxon>Sordariomycetes</taxon>
        <taxon>Xylariomycetidae</taxon>
        <taxon>Xylariales</taxon>
        <taxon>Xylariaceae</taxon>
        <taxon>Xylaria</taxon>
    </lineage>
</organism>
<dbReference type="GO" id="GO:0016747">
    <property type="term" value="F:acyltransferase activity, transferring groups other than amino-acyl groups"/>
    <property type="evidence" value="ECO:0007669"/>
    <property type="project" value="InterPro"/>
</dbReference>
<dbReference type="AlphaFoldDB" id="A0A7C8J1Y6"/>
<evidence type="ECO:0000256" key="3">
    <source>
        <dbReference type="ARBA" id="ARBA00023239"/>
    </source>
</evidence>
<proteinExistence type="inferred from homology"/>
<dbReference type="CDD" id="cd04301">
    <property type="entry name" value="NAT_SF"/>
    <property type="match status" value="1"/>
</dbReference>
<dbReference type="SUPFAM" id="SSF51126">
    <property type="entry name" value="Pectin lyase-like"/>
    <property type="match status" value="1"/>
</dbReference>
<accession>A0A7C8J1Y6</accession>
<keyword evidence="2" id="KW-0732">Signal</keyword>
<dbReference type="PANTHER" id="PTHR31683">
    <property type="entry name" value="PECTATE LYASE 18-RELATED"/>
    <property type="match status" value="1"/>
</dbReference>